<keyword evidence="3" id="KW-1185">Reference proteome</keyword>
<organism evidence="2 3">
    <name type="scientific">Cyclotella cryptica</name>
    <dbReference type="NCBI Taxonomy" id="29204"/>
    <lineage>
        <taxon>Eukaryota</taxon>
        <taxon>Sar</taxon>
        <taxon>Stramenopiles</taxon>
        <taxon>Ochrophyta</taxon>
        <taxon>Bacillariophyta</taxon>
        <taxon>Coscinodiscophyceae</taxon>
        <taxon>Thalassiosirophycidae</taxon>
        <taxon>Stephanodiscales</taxon>
        <taxon>Stephanodiscaceae</taxon>
        <taxon>Cyclotella</taxon>
    </lineage>
</organism>
<proteinExistence type="predicted"/>
<dbReference type="AlphaFoldDB" id="A0ABD3QPY4"/>
<accession>A0ABD3QPY4</accession>
<evidence type="ECO:0000313" key="3">
    <source>
        <dbReference type="Proteomes" id="UP001516023"/>
    </source>
</evidence>
<reference evidence="2 3" key="1">
    <citation type="journal article" date="2020" name="G3 (Bethesda)">
        <title>Improved Reference Genome for Cyclotella cryptica CCMP332, a Model for Cell Wall Morphogenesis, Salinity Adaptation, and Lipid Production in Diatoms (Bacillariophyta).</title>
        <authorList>
            <person name="Roberts W.R."/>
            <person name="Downey K.M."/>
            <person name="Ruck E.C."/>
            <person name="Traller J.C."/>
            <person name="Alverson A.J."/>
        </authorList>
    </citation>
    <scope>NUCLEOTIDE SEQUENCE [LARGE SCALE GENOMIC DNA]</scope>
    <source>
        <strain evidence="2 3">CCMP332</strain>
    </source>
</reference>
<protein>
    <recommendedName>
        <fullName evidence="4">SP-RING-type domain-containing protein</fullName>
    </recommendedName>
</protein>
<evidence type="ECO:0008006" key="4">
    <source>
        <dbReference type="Google" id="ProtNLM"/>
    </source>
</evidence>
<feature type="region of interest" description="Disordered" evidence="1">
    <location>
        <begin position="148"/>
        <end position="172"/>
    </location>
</feature>
<name>A0ABD3QPY4_9STRA</name>
<evidence type="ECO:0000256" key="1">
    <source>
        <dbReference type="SAM" id="MobiDB-lite"/>
    </source>
</evidence>
<comment type="caution">
    <text evidence="2">The sequence shown here is derived from an EMBL/GenBank/DDBJ whole genome shotgun (WGS) entry which is preliminary data.</text>
</comment>
<gene>
    <name evidence="2" type="ORF">HJC23_007198</name>
</gene>
<dbReference type="EMBL" id="JABMIG020000020">
    <property type="protein sequence ID" value="KAL3802373.1"/>
    <property type="molecule type" value="Genomic_DNA"/>
</dbReference>
<sequence>MLKSSVTCNNPLNSDVRKRIFIINNCLPVEKAALWVTADEIRDRLVYCGVDHALTADSVSHALKNANRHDIFFKSHRFNNVMYYTPANHFNDNLPLPNEQRFKSKQGRSRRISINPSRDFFLQDECSEKAKEHLGIINATLREMSKISKPSQSQSSDEFHVSKISGPTTDSNREAHVEFPVKSDYVNCAIESTDSPDLLSGCDIRPYDGYIFMKAQMMEDFINMATCHAATCGHPLKLTMRDISQGAAVKEIWKCPLCLNEIELNNCPMVKTKVPGRDRKFSRLQPEINVKIATLFCVGVGMKKTVEALENKLSIKIADYRNIRHTNSKVRQAINTVYKSRMIENRKEHVAKTRQRTNYAGDIVWEKDGEVHSTSNGVISADGAGCTRAFNHRIKGRHSVLIVNSHETKKPIGMVHSQISCAKCTHALNTRIREHEEATGTTITVDQYSNFSMAHEGLCYRNSKHNPASAEEYQANEVVRDLLVDEDGNYRGDDLAIFAAQTITDCDTRTSKKLIQEHAEIIGNAAIGKADHSPDIGHVIKDVNNMLYKVRSKDSSFNGRYLLSNERIKSIHTDLRRPISDYSNDIGNEVLQQQCLQQIGSIIRHHCGDHSKCAVQKYCTYLQTKSENPTWDEEQLKVECTKRSCRHGGRSMDLSEKGILKLEAILDKKFNAKTIDKIARCGSSNACEGFFGTVTKFSEGKRLNLDQTDIWKAMLELAFCRYGDASDGNSNVERTHKDIANLLGLNVTSVEEKCMNLDQNVRRQDKEHNCSTKGNRRRTLASLTKAKRMGKESAKSTCHRSGKVPLRESALSKKQPAKIMTKCGIWLGIGHNALKCPMPNAKKRKRIQMIDWLPDDDMQQNYKMGKNNVDFINW</sequence>
<evidence type="ECO:0000313" key="2">
    <source>
        <dbReference type="EMBL" id="KAL3802373.1"/>
    </source>
</evidence>
<dbReference type="Proteomes" id="UP001516023">
    <property type="component" value="Unassembled WGS sequence"/>
</dbReference>